<dbReference type="Proteomes" id="UP000252100">
    <property type="component" value="Chromosome"/>
</dbReference>
<keyword evidence="2 6" id="KW-0808">Transferase</keyword>
<dbReference type="PANTHER" id="PTHR43199:SF1">
    <property type="entry name" value="GLUTATHIONE HYDROLASE PROENZYME"/>
    <property type="match status" value="1"/>
</dbReference>
<dbReference type="OrthoDB" id="9781342at2"/>
<evidence type="ECO:0000256" key="4">
    <source>
        <dbReference type="ARBA" id="ARBA00023145"/>
    </source>
</evidence>
<evidence type="ECO:0000313" key="6">
    <source>
        <dbReference type="EMBL" id="AXF55542.1"/>
    </source>
</evidence>
<feature type="compositionally biased region" description="Acidic residues" evidence="5">
    <location>
        <begin position="29"/>
        <end position="57"/>
    </location>
</feature>
<dbReference type="KEGG" id="rue:DT065_05590"/>
<dbReference type="EMBL" id="CP031092">
    <property type="protein sequence ID" value="AXF55542.1"/>
    <property type="molecule type" value="Genomic_DNA"/>
</dbReference>
<dbReference type="GO" id="GO:0016740">
    <property type="term" value="F:transferase activity"/>
    <property type="evidence" value="ECO:0007669"/>
    <property type="project" value="UniProtKB-KW"/>
</dbReference>
<reference evidence="6 7" key="1">
    <citation type="journal article" date="2018" name="J. Microbiol.">
        <title>Salicibibacter kimchii gen. nov., sp. nov., a moderately halophilic and alkalitolerant bacterium in the family Bacillaceae, isolated from kimchi.</title>
        <authorList>
            <person name="Jang J.Y."/>
            <person name="Oh Y.J."/>
            <person name="Lim S.K."/>
            <person name="Park H.K."/>
            <person name="Lee C."/>
            <person name="Kim J.Y."/>
            <person name="Lee M.A."/>
            <person name="Choi H.J."/>
        </authorList>
    </citation>
    <scope>NUCLEOTIDE SEQUENCE [LARGE SCALE GENOMIC DNA]</scope>
    <source>
        <strain evidence="6 7">NKC1-1</strain>
    </source>
</reference>
<evidence type="ECO:0000256" key="3">
    <source>
        <dbReference type="ARBA" id="ARBA00022801"/>
    </source>
</evidence>
<dbReference type="InterPro" id="IPR043137">
    <property type="entry name" value="GGT_ssub_C"/>
</dbReference>
<accession>A0A345BX61</accession>
<evidence type="ECO:0000256" key="1">
    <source>
        <dbReference type="ARBA" id="ARBA00009381"/>
    </source>
</evidence>
<sequence length="554" mass="60381">MSRNMMVVMSLISVCLIAFMLIIVQDNGNEESPDTTDSVEDEDGSSPDTTNDLEEVNGEPNENADVSASHELAEEAGNEVLAEGGNAVDAAIATSLTLTVVEPYGSGIGGGGAMLVMPNANEVPDAYDYRETAPSGTSADNPAQNDAGVPGFLKGMKKVHDEHGSMDMERLLAPAIEYAEDGFEVDWMLEDRFNQATHRMGEDAKEMFQVNGVPIQEGNTLTQPELAETLTHLQEEGFEDFYSGELSSEITGNRVSWTEEDLSSYEVLTDDPASGEFGGYQVYSAPPPSSGVTLIQLLQIAEQLNVTEYEPDSAEFVGTFTEIWEIVRSERYLNIGDPSFNDIQTSDLTSLEHTDSLADEVGNEIALRGSDDEKSSTTQINVVDENGMMVSATNSLSNFFGSGVMNDAGFLMNNQMSNFAFEDEENPNYYEEGKRARSYIAPTILVSDNEGILAGSPGGARIPQVLGQVFINADRDGGDIEEAFARPRFAHHLEDGEGEIRLESEWPEDSIGDIEQLEYDVDSDYYSNVFFGDVIQLTVDLETGEVSSTEDPRR</sequence>
<comment type="similarity">
    <text evidence="1">Belongs to the gamma-glutamyltransferase family.</text>
</comment>
<evidence type="ECO:0000256" key="2">
    <source>
        <dbReference type="ARBA" id="ARBA00022679"/>
    </source>
</evidence>
<dbReference type="SUPFAM" id="SSF56235">
    <property type="entry name" value="N-terminal nucleophile aminohydrolases (Ntn hydrolases)"/>
    <property type="match status" value="1"/>
</dbReference>
<evidence type="ECO:0000256" key="5">
    <source>
        <dbReference type="SAM" id="MobiDB-lite"/>
    </source>
</evidence>
<name>A0A345BX61_9BACI</name>
<gene>
    <name evidence="6" type="ORF">DT065_05590</name>
</gene>
<keyword evidence="7" id="KW-1185">Reference proteome</keyword>
<protein>
    <submittedName>
        <fullName evidence="6">Gamma-glutamyltransferase</fullName>
    </submittedName>
</protein>
<dbReference type="Gene3D" id="3.60.20.40">
    <property type="match status" value="1"/>
</dbReference>
<evidence type="ECO:0000313" key="7">
    <source>
        <dbReference type="Proteomes" id="UP000252100"/>
    </source>
</evidence>
<keyword evidence="4" id="KW-0865">Zymogen</keyword>
<dbReference type="PANTHER" id="PTHR43199">
    <property type="entry name" value="GLUTATHIONE HYDROLASE"/>
    <property type="match status" value="1"/>
</dbReference>
<dbReference type="PRINTS" id="PR01210">
    <property type="entry name" value="GGTRANSPTASE"/>
</dbReference>
<proteinExistence type="inferred from homology"/>
<dbReference type="InterPro" id="IPR051792">
    <property type="entry name" value="GGT_bact"/>
</dbReference>
<organism evidence="6 7">
    <name type="scientific">Salicibibacter kimchii</name>
    <dbReference type="NCBI Taxonomy" id="2099786"/>
    <lineage>
        <taxon>Bacteria</taxon>
        <taxon>Bacillati</taxon>
        <taxon>Bacillota</taxon>
        <taxon>Bacilli</taxon>
        <taxon>Bacillales</taxon>
        <taxon>Bacillaceae</taxon>
        <taxon>Salicibibacter</taxon>
    </lineage>
</organism>
<dbReference type="InterPro" id="IPR043138">
    <property type="entry name" value="GGT_lsub"/>
</dbReference>
<dbReference type="Pfam" id="PF01019">
    <property type="entry name" value="G_glu_transpept"/>
    <property type="match status" value="1"/>
</dbReference>
<dbReference type="GO" id="GO:0016787">
    <property type="term" value="F:hydrolase activity"/>
    <property type="evidence" value="ECO:0007669"/>
    <property type="project" value="UniProtKB-KW"/>
</dbReference>
<feature type="region of interest" description="Disordered" evidence="5">
    <location>
        <begin position="29"/>
        <end position="64"/>
    </location>
</feature>
<dbReference type="InterPro" id="IPR029055">
    <property type="entry name" value="Ntn_hydrolases_N"/>
</dbReference>
<dbReference type="RefSeq" id="WP_114371589.1">
    <property type="nucleotide sequence ID" value="NZ_CP031092.1"/>
</dbReference>
<keyword evidence="3" id="KW-0378">Hydrolase</keyword>
<dbReference type="AlphaFoldDB" id="A0A345BX61"/>
<dbReference type="Gene3D" id="1.10.246.130">
    <property type="match status" value="1"/>
</dbReference>